<comment type="similarity">
    <text evidence="1">Belongs to the UPF0047 family.</text>
</comment>
<evidence type="ECO:0000313" key="2">
    <source>
        <dbReference type="EMBL" id="MBB6092269.1"/>
    </source>
</evidence>
<dbReference type="PIRSF" id="PIRSF004681">
    <property type="entry name" value="UCP004681"/>
    <property type="match status" value="1"/>
</dbReference>
<dbReference type="InterPro" id="IPR035917">
    <property type="entry name" value="YjbQ-like_sf"/>
</dbReference>
<dbReference type="EMBL" id="JACHHZ010000001">
    <property type="protein sequence ID" value="MBB6092269.1"/>
    <property type="molecule type" value="Genomic_DNA"/>
</dbReference>
<comment type="caution">
    <text evidence="2">The sequence shown here is derived from an EMBL/GenBank/DDBJ whole genome shotgun (WGS) entry which is preliminary data.</text>
</comment>
<dbReference type="NCBIfam" id="TIGR00149">
    <property type="entry name" value="TIGR00149_YjbQ"/>
    <property type="match status" value="1"/>
</dbReference>
<dbReference type="SUPFAM" id="SSF111038">
    <property type="entry name" value="YjbQ-like"/>
    <property type="match status" value="1"/>
</dbReference>
<name>A0A841HIQ0_9GAMM</name>
<sequence>MVFRELLRIQTRGRGFESLTERVANVVSTARIDNGLCNVFVRHTSASLLISENADPAVGRDLESFMQRIAPDGSPDYEHDAEGPDDMPAHIRSVLTNTTLSVPIADGRLMLGTWQGIYLWEHRHRGHSREVIVTVVGER</sequence>
<dbReference type="PANTHER" id="PTHR30615">
    <property type="entry name" value="UNCHARACTERIZED PROTEIN YJBQ-RELATED"/>
    <property type="match status" value="1"/>
</dbReference>
<evidence type="ECO:0000313" key="3">
    <source>
        <dbReference type="Proteomes" id="UP000588068"/>
    </source>
</evidence>
<dbReference type="AlphaFoldDB" id="A0A841HIQ0"/>
<dbReference type="Gene3D" id="2.60.120.460">
    <property type="entry name" value="YjbQ-like"/>
    <property type="match status" value="1"/>
</dbReference>
<keyword evidence="3" id="KW-1185">Reference proteome</keyword>
<accession>A0A841HIQ0</accession>
<organism evidence="2 3">
    <name type="scientific">Povalibacter uvarum</name>
    <dbReference type="NCBI Taxonomy" id="732238"/>
    <lineage>
        <taxon>Bacteria</taxon>
        <taxon>Pseudomonadati</taxon>
        <taxon>Pseudomonadota</taxon>
        <taxon>Gammaproteobacteria</taxon>
        <taxon>Steroidobacterales</taxon>
        <taxon>Steroidobacteraceae</taxon>
        <taxon>Povalibacter</taxon>
    </lineage>
</organism>
<reference evidence="2 3" key="1">
    <citation type="submission" date="2020-08" db="EMBL/GenBank/DDBJ databases">
        <title>Genomic Encyclopedia of Type Strains, Phase IV (KMG-IV): sequencing the most valuable type-strain genomes for metagenomic binning, comparative biology and taxonomic classification.</title>
        <authorList>
            <person name="Goeker M."/>
        </authorList>
    </citation>
    <scope>NUCLEOTIDE SEQUENCE [LARGE SCALE GENOMIC DNA]</scope>
    <source>
        <strain evidence="2 3">DSM 26723</strain>
    </source>
</reference>
<dbReference type="RefSeq" id="WP_184330006.1">
    <property type="nucleotide sequence ID" value="NZ_JACHHZ010000001.1"/>
</dbReference>
<gene>
    <name evidence="2" type="ORF">HNQ60_001115</name>
</gene>
<dbReference type="PANTHER" id="PTHR30615:SF8">
    <property type="entry name" value="UPF0047 PROTEIN C4A8.02C"/>
    <property type="match status" value="1"/>
</dbReference>
<dbReference type="Proteomes" id="UP000588068">
    <property type="component" value="Unassembled WGS sequence"/>
</dbReference>
<dbReference type="Pfam" id="PF01894">
    <property type="entry name" value="YjbQ"/>
    <property type="match status" value="1"/>
</dbReference>
<proteinExistence type="inferred from homology"/>
<dbReference type="InterPro" id="IPR001602">
    <property type="entry name" value="UPF0047_YjbQ-like"/>
</dbReference>
<evidence type="ECO:0000256" key="1">
    <source>
        <dbReference type="ARBA" id="ARBA00005534"/>
    </source>
</evidence>
<protein>
    <submittedName>
        <fullName evidence="2">Secondary thiamine-phosphate synthase enzyme</fullName>
    </submittedName>
</protein>